<dbReference type="Pfam" id="PF00270">
    <property type="entry name" value="DEAD"/>
    <property type="match status" value="1"/>
</dbReference>
<feature type="coiled-coil region" evidence="3">
    <location>
        <begin position="1202"/>
        <end position="1248"/>
    </location>
</feature>
<dbReference type="PROSITE" id="PS51194">
    <property type="entry name" value="HELICASE_CTER"/>
    <property type="match status" value="1"/>
</dbReference>
<feature type="domain" description="Helicase C-terminal" evidence="5">
    <location>
        <begin position="917"/>
        <end position="1104"/>
    </location>
</feature>
<keyword evidence="6" id="KW-0378">Hydrolase</keyword>
<dbReference type="Gene3D" id="3.40.50.300">
    <property type="entry name" value="P-loop containing nucleotide triphosphate hydrolases"/>
    <property type="match status" value="2"/>
</dbReference>
<dbReference type="GO" id="GO:0036297">
    <property type="term" value="P:interstrand cross-link repair"/>
    <property type="evidence" value="ECO:0007669"/>
    <property type="project" value="TreeGrafter"/>
</dbReference>
<evidence type="ECO:0000256" key="1">
    <source>
        <dbReference type="ARBA" id="ARBA00022741"/>
    </source>
</evidence>
<protein>
    <submittedName>
        <fullName evidence="6">Putative ATP-dependent helicase Lhr</fullName>
    </submittedName>
</protein>
<dbReference type="GO" id="GO:0006289">
    <property type="term" value="P:nucleotide-excision repair"/>
    <property type="evidence" value="ECO:0007669"/>
    <property type="project" value="TreeGrafter"/>
</dbReference>
<dbReference type="PANTHER" id="PTHR47957">
    <property type="entry name" value="ATP-DEPENDENT HELICASE HRQ1"/>
    <property type="match status" value="1"/>
</dbReference>
<dbReference type="InterPro" id="IPR014001">
    <property type="entry name" value="Helicase_ATP-bd"/>
</dbReference>
<organism evidence="6 7">
    <name type="scientific">Engelhardtia mirabilis</name>
    <dbReference type="NCBI Taxonomy" id="2528011"/>
    <lineage>
        <taxon>Bacteria</taxon>
        <taxon>Pseudomonadati</taxon>
        <taxon>Planctomycetota</taxon>
        <taxon>Planctomycetia</taxon>
        <taxon>Planctomycetia incertae sedis</taxon>
        <taxon>Engelhardtia</taxon>
    </lineage>
</organism>
<keyword evidence="1" id="KW-0547">Nucleotide-binding</keyword>
<dbReference type="GO" id="GO:0043138">
    <property type="term" value="F:3'-5' DNA helicase activity"/>
    <property type="evidence" value="ECO:0007669"/>
    <property type="project" value="TreeGrafter"/>
</dbReference>
<keyword evidence="3" id="KW-0175">Coiled coil</keyword>
<dbReference type="PANTHER" id="PTHR47957:SF3">
    <property type="entry name" value="ATP-DEPENDENT HELICASE HRQ1"/>
    <property type="match status" value="1"/>
</dbReference>
<dbReference type="SMART" id="SM00490">
    <property type="entry name" value="HELICc"/>
    <property type="match status" value="1"/>
</dbReference>
<dbReference type="InterPro" id="IPR027417">
    <property type="entry name" value="P-loop_NTPase"/>
</dbReference>
<reference evidence="6 7" key="1">
    <citation type="submission" date="2019-02" db="EMBL/GenBank/DDBJ databases">
        <title>Deep-cultivation of Planctomycetes and their phenomic and genomic characterization uncovers novel biology.</title>
        <authorList>
            <person name="Wiegand S."/>
            <person name="Jogler M."/>
            <person name="Boedeker C."/>
            <person name="Pinto D."/>
            <person name="Vollmers J."/>
            <person name="Rivas-Marin E."/>
            <person name="Kohn T."/>
            <person name="Peeters S.H."/>
            <person name="Heuer A."/>
            <person name="Rast P."/>
            <person name="Oberbeckmann S."/>
            <person name="Bunk B."/>
            <person name="Jeske O."/>
            <person name="Meyerdierks A."/>
            <person name="Storesund J.E."/>
            <person name="Kallscheuer N."/>
            <person name="Luecker S."/>
            <person name="Lage O.M."/>
            <person name="Pohl T."/>
            <person name="Merkel B.J."/>
            <person name="Hornburger P."/>
            <person name="Mueller R.-W."/>
            <person name="Bruemmer F."/>
            <person name="Labrenz M."/>
            <person name="Spormann A.M."/>
            <person name="Op den Camp H."/>
            <person name="Overmann J."/>
            <person name="Amann R."/>
            <person name="Jetten M.S.M."/>
            <person name="Mascher T."/>
            <person name="Medema M.H."/>
            <person name="Devos D.P."/>
            <person name="Kaster A.-K."/>
            <person name="Ovreas L."/>
            <person name="Rohde M."/>
            <person name="Galperin M.Y."/>
            <person name="Jogler C."/>
        </authorList>
    </citation>
    <scope>NUCLEOTIDE SEQUENCE [LARGE SCALE GENOMIC DNA]</scope>
    <source>
        <strain evidence="6 7">Pla133</strain>
    </source>
</reference>
<accession>A0A518BRP9</accession>
<dbReference type="PROSITE" id="PS51192">
    <property type="entry name" value="HELICASE_ATP_BIND_1"/>
    <property type="match status" value="1"/>
</dbReference>
<dbReference type="InterPro" id="IPR001650">
    <property type="entry name" value="Helicase_C-like"/>
</dbReference>
<dbReference type="InterPro" id="IPR018973">
    <property type="entry name" value="MZB"/>
</dbReference>
<evidence type="ECO:0000313" key="6">
    <source>
        <dbReference type="EMBL" id="QDU69651.1"/>
    </source>
</evidence>
<sequence length="2002" mass="221856">MLPSVLARETRQAVLDYLRTTLSLADEDLERALFDFLDGPDGLFRGPFVDVRLPFLVSAELDDEDAPIDVRPPFPPFAHQLEAWERLSTKIYPQPRHTLVTTGTGSGKTECFLMPILDHCRRAVAKGEPGIKAIILYPMNALATDQARRLAKELWDRDDLDGVSAGLYVGGETDQKKPTREHLIGDRHTLRKDPPDILLTNYKMLDFLLLRPEDRGLWEQNTSDTLRYLVLDELHTYDGAQGSDVACLIRRLKERLSIERGRLCCVGTSATVGDGDSESRKSLVRFAEQLFGERMDPKAVVGEQRLSVDDLLGRRRHAATWPEADAADLAADRFDDGAAWIARQTELWFGERVDDPRDLGARLLEHGTLRALLEALGGRPAEWPELDARLVETLDGWGGLDAERRWLLVQSFLGLVSTARDPHNTASLRPFLTVQVQLWIRELRRLLREVTDAPSFAWADALPEDSGPGLRRFLPIGHCRECGASGFASTTREGTPVLSDDPADVGRDWVEHSRRARFLVPRPGEATGFGVERNTLEVAETDTGAADRRDGAAWLPVLISSEVTDGKRPKFRGRCPECDSDDALLILGSRAAALLGVATSQIFQSPFNDQRKLLAFCDSVQDASHRAGFLGARTFRFDLRAAIQGTLEARAEGEPPRLDAFARDVLEHWTKQEGASRAIASLWPADLRDRGEWARFHDANGEGAHADLAEHLVARLSWDLVLEFGHRARLGRTLERTGCSTVRLDPARFESCLDQLALDVTERGLGDGLFAELDRSALAHFLWGLFDRTRLRGGVMHPFLGAFAREGGGWFHLTRRRNPLISPFGKFSRLPRLLTDTKGGSDSTFDLVPGEGRHRTWFRDWAERALGLPADADSVRELYRFALDRALGAGLLVDTVQKRGGRAFGLKPDALELVRDPVTLACDTCRRTLAVDVPDSRLGRACPQYRCTGRLEPESALRRRSDPFGYYRRLFRSGRLSRVVAAEHTGLLDRKRREQLEDAFKADGDERPIDAPNLFVCTPTLEMGIDIGDLSATVLCSVPPAPANYLQRVGRAGRSTGNAFCATLVLSRPHDLYFRAEPQEMLAGEVLAPGCFLDAPHMLERQLTAHAMDAWALEASADVKLPKTLEALGDKPEESAFLQSFLAFHGERRGELTDRFVARFKEAMRDGDGLSDGTVRRIEELGRGTRLVERVATALRRSSDELRELASKQRKVRRRLAELESAPDAKEVEAERDELETTRRMLGRLKGELARKYPLAILADEGVLPNYAFPEAGVTLESVVAERPDGDGKPQYRSYEFVRPASSALRELAPFNTFYADGRHVRIDEIDVGGKNRSLLERWRLCASCHHSERVEDDAPPAGACPACRDLAWADQGRVRTLVRFRRSRSLANLAEVVTADDSDDRDEAFYETFGLIDVEQRHLHGAVAVEDLPFGVEYLVDLELRELNLGASGETNARGFPLAGEEFGGRGFEVCTECGKVRMGPGLDVRHAAYCSGGKTGNKERLETVFLYRELTSEALRLLVPAVVLDDQARRASFKAALALGFRRHFRGRPAHLVMREVEESLPGGAKRHFVVVFDAVPGGTGHLAGLWSGRKFMDVLAAARTALEACGFCNEHGTDGCYRCLFAYEDQGRLPLLSRATALEMLETILARAADLKPVNSLSEVSVAIRQDSELERLFDRALVAWAKRTEDVVLEDDPQRGEHRWRLTVGDCAWAVERQVRVLGDGRALHETVPDLVFRPADGNPEVSTIAVYLDGALWHVKPGKELGGIADDMRRRDGLRHGKGWSVWSLTWQDVQAFLDDDPACAPLPPLPSDSAANRRQAAARLGENELAQLVERGALAGLLAQLRDPNPIRWSRLSDAILIGWTAAGPNLGAAAAETIESSLEHDAGLPDLTPRAAAAPDRAFRRAAGDRWRGVFASIPTAGVASGDLSNARALLRLQDDAEARANPDFLPTWRAYLHATGWLQFMSGELRVVTTEQLDAAVVDPYTVNRGTASRAAEH</sequence>
<dbReference type="SMART" id="SM00487">
    <property type="entry name" value="DEXDc"/>
    <property type="match status" value="1"/>
</dbReference>
<name>A0A518BRP9_9BACT</name>
<proteinExistence type="predicted"/>
<dbReference type="Pfam" id="PF00271">
    <property type="entry name" value="Helicase_C"/>
    <property type="match status" value="1"/>
</dbReference>
<keyword evidence="7" id="KW-1185">Reference proteome</keyword>
<dbReference type="RefSeq" id="WP_145069746.1">
    <property type="nucleotide sequence ID" value="NZ_CP036287.1"/>
</dbReference>
<evidence type="ECO:0000313" key="7">
    <source>
        <dbReference type="Proteomes" id="UP000316921"/>
    </source>
</evidence>
<feature type="domain" description="Helicase ATP-binding" evidence="4">
    <location>
        <begin position="89"/>
        <end position="290"/>
    </location>
</feature>
<gene>
    <name evidence="6" type="ORF">Pla133_47720</name>
</gene>
<dbReference type="GO" id="GO:0003676">
    <property type="term" value="F:nucleic acid binding"/>
    <property type="evidence" value="ECO:0007669"/>
    <property type="project" value="InterPro"/>
</dbReference>
<evidence type="ECO:0000256" key="2">
    <source>
        <dbReference type="ARBA" id="ARBA00022840"/>
    </source>
</evidence>
<dbReference type="SUPFAM" id="SSF52540">
    <property type="entry name" value="P-loop containing nucleoside triphosphate hydrolases"/>
    <property type="match status" value="2"/>
</dbReference>
<keyword evidence="2" id="KW-0067">ATP-binding</keyword>
<dbReference type="GO" id="GO:0005524">
    <property type="term" value="F:ATP binding"/>
    <property type="evidence" value="ECO:0007669"/>
    <property type="project" value="UniProtKB-KW"/>
</dbReference>
<dbReference type="Proteomes" id="UP000316921">
    <property type="component" value="Chromosome"/>
</dbReference>
<evidence type="ECO:0000259" key="5">
    <source>
        <dbReference type="PROSITE" id="PS51194"/>
    </source>
</evidence>
<dbReference type="EMBL" id="CP036287">
    <property type="protein sequence ID" value="QDU69651.1"/>
    <property type="molecule type" value="Genomic_DNA"/>
</dbReference>
<dbReference type="InterPro" id="IPR011545">
    <property type="entry name" value="DEAD/DEAH_box_helicase_dom"/>
</dbReference>
<evidence type="ECO:0000256" key="3">
    <source>
        <dbReference type="SAM" id="Coils"/>
    </source>
</evidence>
<dbReference type="Pfam" id="PF09369">
    <property type="entry name" value="MZB"/>
    <property type="match status" value="1"/>
</dbReference>
<dbReference type="KEGG" id="pbap:Pla133_47720"/>
<keyword evidence="6" id="KW-0347">Helicase</keyword>
<evidence type="ECO:0000259" key="4">
    <source>
        <dbReference type="PROSITE" id="PS51192"/>
    </source>
</evidence>